<dbReference type="InterPro" id="IPR000189">
    <property type="entry name" value="Transglyc_AS"/>
</dbReference>
<proteinExistence type="inferred from homology"/>
<dbReference type="Gene3D" id="1.10.530.10">
    <property type="match status" value="1"/>
</dbReference>
<evidence type="ECO:0000256" key="1">
    <source>
        <dbReference type="ARBA" id="ARBA00007734"/>
    </source>
</evidence>
<dbReference type="GO" id="GO:0000270">
    <property type="term" value="P:peptidoglycan metabolic process"/>
    <property type="evidence" value="ECO:0007669"/>
    <property type="project" value="InterPro"/>
</dbReference>
<reference evidence="3 4" key="1">
    <citation type="journal article" date="2015" name="Stand. Genomic Sci.">
        <title>Genomic Encyclopedia of Bacterial and Archaeal Type Strains, Phase III: the genomes of soil and plant-associated and newly described type strains.</title>
        <authorList>
            <person name="Whitman W.B."/>
            <person name="Woyke T."/>
            <person name="Klenk H.P."/>
            <person name="Zhou Y."/>
            <person name="Lilburn T.G."/>
            <person name="Beck B.J."/>
            <person name="De Vos P."/>
            <person name="Vandamme P."/>
            <person name="Eisen J.A."/>
            <person name="Garrity G."/>
            <person name="Hugenholtz P."/>
            <person name="Kyrpides N.C."/>
        </authorList>
    </citation>
    <scope>NUCLEOTIDE SEQUENCE [LARGE SCALE GENOMIC DNA]</scope>
    <source>
        <strain evidence="3 4">CGMCC 1.10116</strain>
    </source>
</reference>
<evidence type="ECO:0000313" key="4">
    <source>
        <dbReference type="Proteomes" id="UP000315711"/>
    </source>
</evidence>
<feature type="domain" description="Transglycosylase SLT" evidence="2">
    <location>
        <begin position="110"/>
        <end position="216"/>
    </location>
</feature>
<dbReference type="GO" id="GO:0008933">
    <property type="term" value="F:peptidoglycan lytic transglycosylase activity"/>
    <property type="evidence" value="ECO:0007669"/>
    <property type="project" value="InterPro"/>
</dbReference>
<dbReference type="PANTHER" id="PTHR37423:SF2">
    <property type="entry name" value="MEMBRANE-BOUND LYTIC MUREIN TRANSGLYCOSYLASE C"/>
    <property type="match status" value="1"/>
</dbReference>
<dbReference type="InterPro" id="IPR008258">
    <property type="entry name" value="Transglycosylase_SLT_dom_1"/>
</dbReference>
<dbReference type="EMBL" id="VLKZ01000013">
    <property type="protein sequence ID" value="TWI53287.1"/>
    <property type="molecule type" value="Genomic_DNA"/>
</dbReference>
<comment type="similarity">
    <text evidence="1">Belongs to the transglycosylase Slt family.</text>
</comment>
<dbReference type="CDD" id="cd00254">
    <property type="entry name" value="LT-like"/>
    <property type="match status" value="1"/>
</dbReference>
<evidence type="ECO:0000259" key="2">
    <source>
        <dbReference type="Pfam" id="PF01464"/>
    </source>
</evidence>
<accession>A0A562Q946</accession>
<dbReference type="AlphaFoldDB" id="A0A562Q946"/>
<organism evidence="3 4">
    <name type="scientific">Halalkalibacter nanhaiisediminis</name>
    <dbReference type="NCBI Taxonomy" id="688079"/>
    <lineage>
        <taxon>Bacteria</taxon>
        <taxon>Bacillati</taxon>
        <taxon>Bacillota</taxon>
        <taxon>Bacilli</taxon>
        <taxon>Bacillales</taxon>
        <taxon>Bacillaceae</taxon>
        <taxon>Halalkalibacter</taxon>
    </lineage>
</organism>
<gene>
    <name evidence="3" type="ORF">IQ10_03421</name>
</gene>
<protein>
    <submittedName>
        <fullName evidence="3">Soluble lytic murein transglycosylase-like protein</fullName>
    </submittedName>
</protein>
<dbReference type="Pfam" id="PF01464">
    <property type="entry name" value="SLT"/>
    <property type="match status" value="1"/>
</dbReference>
<dbReference type="PANTHER" id="PTHR37423">
    <property type="entry name" value="SOLUBLE LYTIC MUREIN TRANSGLYCOSYLASE-RELATED"/>
    <property type="match status" value="1"/>
</dbReference>
<dbReference type="RefSeq" id="WP_144451606.1">
    <property type="nucleotide sequence ID" value="NZ_VLKZ01000013.1"/>
</dbReference>
<dbReference type="Proteomes" id="UP000315711">
    <property type="component" value="Unassembled WGS sequence"/>
</dbReference>
<name>A0A562Q946_9BACI</name>
<comment type="caution">
    <text evidence="3">The sequence shown here is derived from an EMBL/GenBank/DDBJ whole genome shotgun (WGS) entry which is preliminary data.</text>
</comment>
<sequence>MDLSFLNNMNGIQLQSSLYAANRQQQPSLIQSMFSSFLQDQMNSLQLETAPVRNMDLFLDPTLQQRIVQLQANASSTTTNSYSLQTANPVVDQVWTSTLSDREARFQPFIEAAAKKYNVDPKLIHAVIKHESNFNPNARSHAGAAGLMQLMPRTARSLDVQNMFDPQQNINGGAKYLRQMLDRYDNNVQLALAAYNAGPGNVDRHGGIPPFKETQAYVPRVYNTYMNA</sequence>
<dbReference type="InterPro" id="IPR023346">
    <property type="entry name" value="Lysozyme-like_dom_sf"/>
</dbReference>
<dbReference type="SUPFAM" id="SSF53955">
    <property type="entry name" value="Lysozyme-like"/>
    <property type="match status" value="1"/>
</dbReference>
<keyword evidence="4" id="KW-1185">Reference proteome</keyword>
<dbReference type="PROSITE" id="PS00922">
    <property type="entry name" value="TRANSGLYCOSYLASE"/>
    <property type="match status" value="1"/>
</dbReference>
<evidence type="ECO:0000313" key="3">
    <source>
        <dbReference type="EMBL" id="TWI53287.1"/>
    </source>
</evidence>
<dbReference type="GO" id="GO:0016020">
    <property type="term" value="C:membrane"/>
    <property type="evidence" value="ECO:0007669"/>
    <property type="project" value="InterPro"/>
</dbReference>
<dbReference type="OrthoDB" id="9815002at2"/>